<feature type="signal peptide" evidence="1">
    <location>
        <begin position="1"/>
        <end position="18"/>
    </location>
</feature>
<dbReference type="InParanoid" id="G7E422"/>
<evidence type="ECO:0000313" key="3">
    <source>
        <dbReference type="Proteomes" id="UP000009131"/>
    </source>
</evidence>
<dbReference type="EMBL" id="BABT02000129">
    <property type="protein sequence ID" value="GAA97582.1"/>
    <property type="molecule type" value="Genomic_DNA"/>
</dbReference>
<proteinExistence type="predicted"/>
<feature type="chain" id="PRO_5009955725" evidence="1">
    <location>
        <begin position="19"/>
        <end position="188"/>
    </location>
</feature>
<reference evidence="2 3" key="2">
    <citation type="journal article" date="2012" name="Open Biol.">
        <title>Characteristics of nucleosomes and linker DNA regions on the genome of the basidiomycete Mixia osmundae revealed by mono- and dinucleosome mapping.</title>
        <authorList>
            <person name="Nishida H."/>
            <person name="Kondo S."/>
            <person name="Matsumoto T."/>
            <person name="Suzuki Y."/>
            <person name="Yoshikawa H."/>
            <person name="Taylor T.D."/>
            <person name="Sugiyama J."/>
        </authorList>
    </citation>
    <scope>NUCLEOTIDE SEQUENCE [LARGE SCALE GENOMIC DNA]</scope>
    <source>
        <strain evidence="3">CBS 9802 / IAM 14324 / JCM 22182 / KY 12970</strain>
    </source>
</reference>
<gene>
    <name evidence="2" type="primary">Mo04260</name>
    <name evidence="2" type="ORF">E5Q_04260</name>
</gene>
<dbReference type="AlphaFoldDB" id="G7E422"/>
<accession>G7E422</accession>
<dbReference type="Proteomes" id="UP000009131">
    <property type="component" value="Unassembled WGS sequence"/>
</dbReference>
<name>G7E422_MIXOS</name>
<protein>
    <submittedName>
        <fullName evidence="2">Uncharacterized protein</fullName>
    </submittedName>
</protein>
<evidence type="ECO:0000313" key="2">
    <source>
        <dbReference type="EMBL" id="GAA97582.1"/>
    </source>
</evidence>
<sequence>MTVAFRFGATLWPTFLTSLPPALYVCKTSSKQSIDALFATASPVGASPNALEGRDNGLVERNDFIPHGKDALIDFYVEYGTGAEDYINLVSKLSWNSAGYFDKAGTEGTLETVFNGNGEKDGKTFSQFTFADAAYDFIMAVEFFHNEEGVIGSCHLVLGTAHVQLSTSVPLSEKTHHRCFVNGNQVNA</sequence>
<evidence type="ECO:0000256" key="1">
    <source>
        <dbReference type="SAM" id="SignalP"/>
    </source>
</evidence>
<comment type="caution">
    <text evidence="2">The sequence shown here is derived from an EMBL/GenBank/DDBJ whole genome shotgun (WGS) entry which is preliminary data.</text>
</comment>
<dbReference type="RefSeq" id="XP_014568238.1">
    <property type="nucleotide sequence ID" value="XM_014712752.1"/>
</dbReference>
<keyword evidence="3" id="KW-1185">Reference proteome</keyword>
<keyword evidence="1" id="KW-0732">Signal</keyword>
<reference evidence="2 3" key="1">
    <citation type="journal article" date="2011" name="J. Gen. Appl. Microbiol.">
        <title>Draft genome sequencing of the enigmatic basidiomycete Mixia osmundae.</title>
        <authorList>
            <person name="Nishida H."/>
            <person name="Nagatsuka Y."/>
            <person name="Sugiyama J."/>
        </authorList>
    </citation>
    <scope>NUCLEOTIDE SEQUENCE [LARGE SCALE GENOMIC DNA]</scope>
    <source>
        <strain evidence="3">CBS 9802 / IAM 14324 / JCM 22182 / KY 12970</strain>
    </source>
</reference>
<organism evidence="2 3">
    <name type="scientific">Mixia osmundae (strain CBS 9802 / IAM 14324 / JCM 22182 / KY 12970)</name>
    <dbReference type="NCBI Taxonomy" id="764103"/>
    <lineage>
        <taxon>Eukaryota</taxon>
        <taxon>Fungi</taxon>
        <taxon>Dikarya</taxon>
        <taxon>Basidiomycota</taxon>
        <taxon>Pucciniomycotina</taxon>
        <taxon>Mixiomycetes</taxon>
        <taxon>Mixiales</taxon>
        <taxon>Mixiaceae</taxon>
        <taxon>Mixia</taxon>
    </lineage>
</organism>
<dbReference type="HOGENOM" id="CLU_1441387_0_0_1"/>